<dbReference type="PIRSF" id="PIRSF009320">
    <property type="entry name" value="Nuc_binding_HP_1000"/>
    <property type="match status" value="1"/>
</dbReference>
<dbReference type="Proteomes" id="UP000294489">
    <property type="component" value="Unassembled WGS sequence"/>
</dbReference>
<dbReference type="Gene3D" id="3.40.50.300">
    <property type="entry name" value="P-loop containing nucleotide triphosphate hydrolases"/>
    <property type="match status" value="1"/>
</dbReference>
<gene>
    <name evidence="2" type="ORF">DFO67_12625</name>
</gene>
<name>A0A4R8FH48_9GAMM</name>
<organism evidence="2 3">
    <name type="scientific">Modicisalibacter xianhensis</name>
    <dbReference type="NCBI Taxonomy" id="442341"/>
    <lineage>
        <taxon>Bacteria</taxon>
        <taxon>Pseudomonadati</taxon>
        <taxon>Pseudomonadota</taxon>
        <taxon>Gammaproteobacteria</taxon>
        <taxon>Oceanospirillales</taxon>
        <taxon>Halomonadaceae</taxon>
        <taxon>Modicisalibacter</taxon>
    </lineage>
</organism>
<dbReference type="InterPro" id="IPR048089">
    <property type="entry name" value="McdA"/>
</dbReference>
<dbReference type="AlphaFoldDB" id="A0A4R8FH48"/>
<dbReference type="CDD" id="cd02042">
    <property type="entry name" value="ParAB_family"/>
    <property type="match status" value="1"/>
</dbReference>
<evidence type="ECO:0000313" key="2">
    <source>
        <dbReference type="EMBL" id="TDX22955.1"/>
    </source>
</evidence>
<reference evidence="2 3" key="1">
    <citation type="submission" date="2019-03" db="EMBL/GenBank/DDBJ databases">
        <title>Freshwater and sediment microbial communities from various areas in North America, analyzing microbe dynamics in response to fracking.</title>
        <authorList>
            <person name="Lamendella R."/>
        </authorList>
    </citation>
    <scope>NUCLEOTIDE SEQUENCE [LARGE SCALE GENOMIC DNA]</scope>
    <source>
        <strain evidence="2 3">6_TX</strain>
    </source>
</reference>
<dbReference type="PANTHER" id="PTHR13696">
    <property type="entry name" value="P-LOOP CONTAINING NUCLEOSIDE TRIPHOSPHATE HYDROLASE"/>
    <property type="match status" value="1"/>
</dbReference>
<dbReference type="NCBIfam" id="NF041546">
    <property type="entry name" value="ParA_partition"/>
    <property type="match status" value="1"/>
</dbReference>
<dbReference type="PANTHER" id="PTHR13696:SF96">
    <property type="entry name" value="COBQ_COBB_MIND_PARA NUCLEOTIDE BINDING DOMAIN-CONTAINING PROTEIN"/>
    <property type="match status" value="1"/>
</dbReference>
<proteinExistence type="predicted"/>
<evidence type="ECO:0000313" key="3">
    <source>
        <dbReference type="Proteomes" id="UP000294489"/>
    </source>
</evidence>
<dbReference type="Pfam" id="PF01656">
    <property type="entry name" value="CbiA"/>
    <property type="match status" value="1"/>
</dbReference>
<protein>
    <submittedName>
        <fullName evidence="2">Plasmid segregation oscillating ATPase ParF</fullName>
    </submittedName>
</protein>
<dbReference type="SUPFAM" id="SSF52540">
    <property type="entry name" value="P-loop containing nucleoside triphosphate hydrolases"/>
    <property type="match status" value="1"/>
</dbReference>
<dbReference type="InterPro" id="IPR002586">
    <property type="entry name" value="CobQ/CobB/MinD/ParA_Nub-bd_dom"/>
</dbReference>
<comment type="caution">
    <text evidence="2">The sequence shown here is derived from an EMBL/GenBank/DDBJ whole genome shotgun (WGS) entry which is preliminary data.</text>
</comment>
<dbReference type="InterPro" id="IPR027417">
    <property type="entry name" value="P-loop_NTPase"/>
</dbReference>
<accession>A0A4R8FH48</accession>
<dbReference type="EMBL" id="SOEC01000026">
    <property type="protein sequence ID" value="TDX22955.1"/>
    <property type="molecule type" value="Genomic_DNA"/>
</dbReference>
<dbReference type="InterPro" id="IPR050678">
    <property type="entry name" value="DNA_Partitioning_ATPase"/>
</dbReference>
<evidence type="ECO:0000259" key="1">
    <source>
        <dbReference type="Pfam" id="PF01656"/>
    </source>
</evidence>
<feature type="domain" description="CobQ/CobB/MinD/ParA nucleotide binding" evidence="1">
    <location>
        <begin position="4"/>
        <end position="182"/>
    </location>
</feature>
<dbReference type="OrthoDB" id="69313at2"/>
<dbReference type="RefSeq" id="WP_134020828.1">
    <property type="nucleotide sequence ID" value="NZ_SOEC01000026.1"/>
</dbReference>
<sequence>MVIGVLNQKGGVGKTTLSVNIAAALARTGKRVLLIDADPQGSALDWAAAREEEPLFAVVGLPKPSIHKELTVVGEGYDHIVIDGPPRVTDLARSAIMASDIVLIPVQPSPYDIWAADEVVKLIQEASVFKENIKSFFVINRKIANTAIGRDVRDALGGYNIPTLKASIVQRVVFAEAAAVGKAIYEQDRDGIASQEIEAVVNELKENFT</sequence>